<gene>
    <name evidence="1" type="ORF">BDN72DRAFT_842503</name>
</gene>
<protein>
    <submittedName>
        <fullName evidence="1">Uncharacterized protein</fullName>
    </submittedName>
</protein>
<dbReference type="EMBL" id="ML208364">
    <property type="protein sequence ID" value="TFK67906.1"/>
    <property type="molecule type" value="Genomic_DNA"/>
</dbReference>
<reference evidence="1 2" key="1">
    <citation type="journal article" date="2019" name="Nat. Ecol. Evol.">
        <title>Megaphylogeny resolves global patterns of mushroom evolution.</title>
        <authorList>
            <person name="Varga T."/>
            <person name="Krizsan K."/>
            <person name="Foldi C."/>
            <person name="Dima B."/>
            <person name="Sanchez-Garcia M."/>
            <person name="Sanchez-Ramirez S."/>
            <person name="Szollosi G.J."/>
            <person name="Szarkandi J.G."/>
            <person name="Papp V."/>
            <person name="Albert L."/>
            <person name="Andreopoulos W."/>
            <person name="Angelini C."/>
            <person name="Antonin V."/>
            <person name="Barry K.W."/>
            <person name="Bougher N.L."/>
            <person name="Buchanan P."/>
            <person name="Buyck B."/>
            <person name="Bense V."/>
            <person name="Catcheside P."/>
            <person name="Chovatia M."/>
            <person name="Cooper J."/>
            <person name="Damon W."/>
            <person name="Desjardin D."/>
            <person name="Finy P."/>
            <person name="Geml J."/>
            <person name="Haridas S."/>
            <person name="Hughes K."/>
            <person name="Justo A."/>
            <person name="Karasinski D."/>
            <person name="Kautmanova I."/>
            <person name="Kiss B."/>
            <person name="Kocsube S."/>
            <person name="Kotiranta H."/>
            <person name="LaButti K.M."/>
            <person name="Lechner B.E."/>
            <person name="Liimatainen K."/>
            <person name="Lipzen A."/>
            <person name="Lukacs Z."/>
            <person name="Mihaltcheva S."/>
            <person name="Morgado L.N."/>
            <person name="Niskanen T."/>
            <person name="Noordeloos M.E."/>
            <person name="Ohm R.A."/>
            <person name="Ortiz-Santana B."/>
            <person name="Ovrebo C."/>
            <person name="Racz N."/>
            <person name="Riley R."/>
            <person name="Savchenko A."/>
            <person name="Shiryaev A."/>
            <person name="Soop K."/>
            <person name="Spirin V."/>
            <person name="Szebenyi C."/>
            <person name="Tomsovsky M."/>
            <person name="Tulloss R.E."/>
            <person name="Uehling J."/>
            <person name="Grigoriev I.V."/>
            <person name="Vagvolgyi C."/>
            <person name="Papp T."/>
            <person name="Martin F.M."/>
            <person name="Miettinen O."/>
            <person name="Hibbett D.S."/>
            <person name="Nagy L.G."/>
        </authorList>
    </citation>
    <scope>NUCLEOTIDE SEQUENCE [LARGE SCALE GENOMIC DNA]</scope>
    <source>
        <strain evidence="1 2">NL-1719</strain>
    </source>
</reference>
<keyword evidence="2" id="KW-1185">Reference proteome</keyword>
<evidence type="ECO:0000313" key="1">
    <source>
        <dbReference type="EMBL" id="TFK67906.1"/>
    </source>
</evidence>
<evidence type="ECO:0000313" key="2">
    <source>
        <dbReference type="Proteomes" id="UP000308600"/>
    </source>
</evidence>
<proteinExistence type="predicted"/>
<dbReference type="Proteomes" id="UP000308600">
    <property type="component" value="Unassembled WGS sequence"/>
</dbReference>
<accession>A0ACD3ARG2</accession>
<organism evidence="1 2">
    <name type="scientific">Pluteus cervinus</name>
    <dbReference type="NCBI Taxonomy" id="181527"/>
    <lineage>
        <taxon>Eukaryota</taxon>
        <taxon>Fungi</taxon>
        <taxon>Dikarya</taxon>
        <taxon>Basidiomycota</taxon>
        <taxon>Agaricomycotina</taxon>
        <taxon>Agaricomycetes</taxon>
        <taxon>Agaricomycetidae</taxon>
        <taxon>Agaricales</taxon>
        <taxon>Pluteineae</taxon>
        <taxon>Pluteaceae</taxon>
        <taxon>Pluteus</taxon>
    </lineage>
</organism>
<name>A0ACD3ARG2_9AGAR</name>
<sequence length="249" mass="27162">MPPQPDSADYELLLPGERQDLSIQPMGKEEQYPKPEGRSGDGSAFLAGIVAALVSLILTWVIVLCNSPTYMGWFAFHPLLQSLALTLFTYGILTLQPTSQPKSKVAGFNRHQAAILYVGLPCITLGTGAVIFNKWINNKTHFTTWHGTLGIIAIAWLSIQIALGGGSVWFGGATFGGGAKAKAVWKYHRVSGYVLFPLLMYTAHLGGAWSFWGEKYANAGIRAIAYTVAPLVLVISVFTRIRLTKMKFI</sequence>